<proteinExistence type="predicted"/>
<evidence type="ECO:0000313" key="2">
    <source>
        <dbReference type="Proteomes" id="UP000712600"/>
    </source>
</evidence>
<sequence>MDHEQEKIASWNVAEIGSRTRSRSLVGQAEIVCREQKSGRELFSIGIEGSRQQGLSPRELGFESGTFSLGF</sequence>
<dbReference type="Proteomes" id="UP000712600">
    <property type="component" value="Unassembled WGS sequence"/>
</dbReference>
<reference evidence="1" key="1">
    <citation type="submission" date="2019-12" db="EMBL/GenBank/DDBJ databases">
        <title>Genome sequencing and annotation of Brassica cretica.</title>
        <authorList>
            <person name="Studholme D.J."/>
            <person name="Sarris P."/>
        </authorList>
    </citation>
    <scope>NUCLEOTIDE SEQUENCE</scope>
    <source>
        <strain evidence="1">PFS-109/04</strain>
        <tissue evidence="1">Leaf</tissue>
    </source>
</reference>
<accession>A0A8S9NU40</accession>
<organism evidence="1 2">
    <name type="scientific">Brassica cretica</name>
    <name type="common">Mustard</name>
    <dbReference type="NCBI Taxonomy" id="69181"/>
    <lineage>
        <taxon>Eukaryota</taxon>
        <taxon>Viridiplantae</taxon>
        <taxon>Streptophyta</taxon>
        <taxon>Embryophyta</taxon>
        <taxon>Tracheophyta</taxon>
        <taxon>Spermatophyta</taxon>
        <taxon>Magnoliopsida</taxon>
        <taxon>eudicotyledons</taxon>
        <taxon>Gunneridae</taxon>
        <taxon>Pentapetalae</taxon>
        <taxon>rosids</taxon>
        <taxon>malvids</taxon>
        <taxon>Brassicales</taxon>
        <taxon>Brassicaceae</taxon>
        <taxon>Brassiceae</taxon>
        <taxon>Brassica</taxon>
    </lineage>
</organism>
<gene>
    <name evidence="1" type="ORF">F2Q69_00043922</name>
</gene>
<name>A0A8S9NU40_BRACR</name>
<evidence type="ECO:0000313" key="1">
    <source>
        <dbReference type="EMBL" id="KAF3504419.1"/>
    </source>
</evidence>
<protein>
    <submittedName>
        <fullName evidence="1">Uncharacterized protein</fullName>
    </submittedName>
</protein>
<dbReference type="AlphaFoldDB" id="A0A8S9NU40"/>
<comment type="caution">
    <text evidence="1">The sequence shown here is derived from an EMBL/GenBank/DDBJ whole genome shotgun (WGS) entry which is preliminary data.</text>
</comment>
<dbReference type="EMBL" id="QGKX02001621">
    <property type="protein sequence ID" value="KAF3504419.1"/>
    <property type="molecule type" value="Genomic_DNA"/>
</dbReference>